<dbReference type="PROSITE" id="PS50906">
    <property type="entry name" value="NIT"/>
    <property type="match status" value="1"/>
</dbReference>
<name>A0AB39URC7_9GAMM</name>
<proteinExistence type="inferred from homology"/>
<dbReference type="Pfam" id="PF00672">
    <property type="entry name" value="HAMP"/>
    <property type="match status" value="1"/>
</dbReference>
<feature type="domain" description="NIT" evidence="12">
    <location>
        <begin position="49"/>
        <end position="306"/>
    </location>
</feature>
<keyword evidence="3 9" id="KW-1133">Transmembrane helix</keyword>
<evidence type="ECO:0000256" key="6">
    <source>
        <dbReference type="ARBA" id="ARBA00029447"/>
    </source>
</evidence>
<dbReference type="PROSITE" id="PS50111">
    <property type="entry name" value="CHEMOTAXIS_TRANSDUC_2"/>
    <property type="match status" value="1"/>
</dbReference>
<evidence type="ECO:0000256" key="3">
    <source>
        <dbReference type="ARBA" id="ARBA00022989"/>
    </source>
</evidence>
<sequence length="667" mass="72563">MLNSLRTRLVLLSAVPLLLALIFVGINLDDARNRYENLHALHPAIRLAGSLSALVHELQKERGASAGYLASGQDSFRDLLTRQRQNTDKALADLDAALANGLGSNLPPAVRKALQRLRDNLPGLPGLRGQVDQQALSVRNVLERYTALNTQALQTVDAAGQTLFLPGLRNRYDAYTAFLNAKERAGIERAVLSAVFGADQFRDGLARDFIRLVAEQEVYLGQFRSRAPEAWVGKLDEVVTQPAFAEVNAYRQSAFTAIEALTEKRPFTGFDRDAASWFQTITRKINQLKALEDMQQEDLETQVATLLDKARGNLWRDAIIAIAAVLLVLTTTLMLARSLMRPINRAVAAAERIGQGDLTTSLDSGRKDELGTLLRALKAMQDALRTLLLEQQQQTQELASVATQIQGSAVQVSQAAEKQKEEADQLATAMNEMTASFHEVAQSTEHTAEAARRGSEQSESGLHALDQLLEAMAALNTSVDAAAGTITQLEEKTRTIATTLGTISGIAEQTNLLALNAAIEAARAGEQGRGFAVVADEVRQLAGRTQEATVEITQIIQSLTEEVEQAVGQMNAARERSADADAHCETTRNAIRTINAAISDITDRIQQVASASTEQSAVAEEINRNVQHIADLADDNAEAVQQNRVASDALEQMATRMVAHVRRFRLS</sequence>
<evidence type="ECO:0000256" key="2">
    <source>
        <dbReference type="ARBA" id="ARBA00022692"/>
    </source>
</evidence>
<evidence type="ECO:0000259" key="10">
    <source>
        <dbReference type="PROSITE" id="PS50111"/>
    </source>
</evidence>
<dbReference type="GO" id="GO:0004888">
    <property type="term" value="F:transmembrane signaling receptor activity"/>
    <property type="evidence" value="ECO:0007669"/>
    <property type="project" value="InterPro"/>
</dbReference>
<dbReference type="GO" id="GO:0006935">
    <property type="term" value="P:chemotaxis"/>
    <property type="evidence" value="ECO:0007669"/>
    <property type="project" value="InterPro"/>
</dbReference>
<evidence type="ECO:0000256" key="1">
    <source>
        <dbReference type="ARBA" id="ARBA00004141"/>
    </source>
</evidence>
<comment type="similarity">
    <text evidence="6">Belongs to the methyl-accepting chemotaxis (MCP) protein family.</text>
</comment>
<keyword evidence="4 9" id="KW-0472">Membrane</keyword>
<dbReference type="RefSeq" id="WP_369599927.1">
    <property type="nucleotide sequence ID" value="NZ_CP154858.1"/>
</dbReference>
<dbReference type="SUPFAM" id="SSF58104">
    <property type="entry name" value="Methyl-accepting chemotaxis protein (MCP) signaling domain"/>
    <property type="match status" value="1"/>
</dbReference>
<dbReference type="InterPro" id="IPR013587">
    <property type="entry name" value="Nitrate/nitrite_sensing"/>
</dbReference>
<keyword evidence="8" id="KW-0175">Coiled coil</keyword>
<feature type="coiled-coil region" evidence="8">
    <location>
        <begin position="377"/>
        <end position="436"/>
    </location>
</feature>
<keyword evidence="2 9" id="KW-0812">Transmembrane</keyword>
<evidence type="ECO:0000256" key="5">
    <source>
        <dbReference type="ARBA" id="ARBA00023224"/>
    </source>
</evidence>
<reference evidence="13" key="1">
    <citation type="submission" date="2024-05" db="EMBL/GenBank/DDBJ databases">
        <title>Genome sequencing of novel strain.</title>
        <authorList>
            <person name="Ganbat D."/>
            <person name="Ganbat S."/>
            <person name="Lee S.-J."/>
        </authorList>
    </citation>
    <scope>NUCLEOTIDE SEQUENCE</scope>
    <source>
        <strain evidence="13">SMD15-11</strain>
    </source>
</reference>
<dbReference type="CDD" id="cd06225">
    <property type="entry name" value="HAMP"/>
    <property type="match status" value="1"/>
</dbReference>
<dbReference type="PANTHER" id="PTHR32089">
    <property type="entry name" value="METHYL-ACCEPTING CHEMOTAXIS PROTEIN MCPB"/>
    <property type="match status" value="1"/>
</dbReference>
<dbReference type="InterPro" id="IPR010910">
    <property type="entry name" value="Nitrate/nitrite_sensing_bac"/>
</dbReference>
<dbReference type="CDD" id="cd11386">
    <property type="entry name" value="MCP_signal"/>
    <property type="match status" value="1"/>
</dbReference>
<dbReference type="Gene3D" id="1.10.287.950">
    <property type="entry name" value="Methyl-accepting chemotaxis protein"/>
    <property type="match status" value="1"/>
</dbReference>
<dbReference type="PANTHER" id="PTHR32089:SF119">
    <property type="entry name" value="METHYL-ACCEPTING CHEMOTAXIS PROTEIN CTPL"/>
    <property type="match status" value="1"/>
</dbReference>
<dbReference type="InterPro" id="IPR003660">
    <property type="entry name" value="HAMP_dom"/>
</dbReference>
<evidence type="ECO:0000256" key="9">
    <source>
        <dbReference type="SAM" id="Phobius"/>
    </source>
</evidence>
<dbReference type="PRINTS" id="PR00260">
    <property type="entry name" value="CHEMTRNSDUCR"/>
</dbReference>
<protein>
    <submittedName>
        <fullName evidence="13">Methyl-accepting chemotaxis protein</fullName>
    </submittedName>
</protein>
<accession>A0AB39URC7</accession>
<comment type="subcellular location">
    <subcellularLocation>
        <location evidence="1">Membrane</location>
        <topology evidence="1">Multi-pass membrane protein</topology>
    </subcellularLocation>
</comment>
<gene>
    <name evidence="13" type="ORF">AAIA72_08665</name>
</gene>
<dbReference type="FunFam" id="1.10.287.950:FF:000001">
    <property type="entry name" value="Methyl-accepting chemotaxis sensory transducer"/>
    <property type="match status" value="1"/>
</dbReference>
<evidence type="ECO:0000256" key="4">
    <source>
        <dbReference type="ARBA" id="ARBA00023136"/>
    </source>
</evidence>
<dbReference type="EMBL" id="CP154858">
    <property type="protein sequence ID" value="XDT70886.1"/>
    <property type="molecule type" value="Genomic_DNA"/>
</dbReference>
<dbReference type="KEGG" id="tcd:AAIA72_08665"/>
<dbReference type="Pfam" id="PF00015">
    <property type="entry name" value="MCPsignal"/>
    <property type="match status" value="1"/>
</dbReference>
<dbReference type="PROSITE" id="PS50885">
    <property type="entry name" value="HAMP"/>
    <property type="match status" value="1"/>
</dbReference>
<evidence type="ECO:0000313" key="13">
    <source>
        <dbReference type="EMBL" id="XDT70886.1"/>
    </source>
</evidence>
<evidence type="ECO:0000259" key="11">
    <source>
        <dbReference type="PROSITE" id="PS50885"/>
    </source>
</evidence>
<organism evidence="13">
    <name type="scientific">Thermohahella caldifontis</name>
    <dbReference type="NCBI Taxonomy" id="3142973"/>
    <lineage>
        <taxon>Bacteria</taxon>
        <taxon>Pseudomonadati</taxon>
        <taxon>Pseudomonadota</taxon>
        <taxon>Gammaproteobacteria</taxon>
        <taxon>Oceanospirillales</taxon>
        <taxon>Hahellaceae</taxon>
        <taxon>Thermohahella</taxon>
    </lineage>
</organism>
<evidence type="ECO:0000256" key="8">
    <source>
        <dbReference type="SAM" id="Coils"/>
    </source>
</evidence>
<dbReference type="InterPro" id="IPR004089">
    <property type="entry name" value="MCPsignal_dom"/>
</dbReference>
<dbReference type="AlphaFoldDB" id="A0AB39URC7"/>
<feature type="domain" description="HAMP" evidence="11">
    <location>
        <begin position="337"/>
        <end position="389"/>
    </location>
</feature>
<dbReference type="GO" id="GO:0007165">
    <property type="term" value="P:signal transduction"/>
    <property type="evidence" value="ECO:0007669"/>
    <property type="project" value="UniProtKB-KW"/>
</dbReference>
<keyword evidence="5 7" id="KW-0807">Transducer</keyword>
<feature type="domain" description="Methyl-accepting transducer" evidence="10">
    <location>
        <begin position="394"/>
        <end position="630"/>
    </location>
</feature>
<evidence type="ECO:0000256" key="7">
    <source>
        <dbReference type="PROSITE-ProRule" id="PRU00284"/>
    </source>
</evidence>
<dbReference type="InterPro" id="IPR004090">
    <property type="entry name" value="Chemotax_Me-accpt_rcpt"/>
</dbReference>
<feature type="transmembrane region" description="Helical" evidence="9">
    <location>
        <begin position="318"/>
        <end position="336"/>
    </location>
</feature>
<dbReference type="SMART" id="SM00283">
    <property type="entry name" value="MA"/>
    <property type="match status" value="1"/>
</dbReference>
<dbReference type="SMART" id="SM00304">
    <property type="entry name" value="HAMP"/>
    <property type="match status" value="2"/>
</dbReference>
<dbReference type="GO" id="GO:0016020">
    <property type="term" value="C:membrane"/>
    <property type="evidence" value="ECO:0007669"/>
    <property type="project" value="UniProtKB-SubCell"/>
</dbReference>
<evidence type="ECO:0000259" key="12">
    <source>
        <dbReference type="PROSITE" id="PS50906"/>
    </source>
</evidence>
<dbReference type="Pfam" id="PF08376">
    <property type="entry name" value="NIT"/>
    <property type="match status" value="1"/>
</dbReference>